<dbReference type="Proteomes" id="UP000050668">
    <property type="component" value="Unassembled WGS sequence"/>
</dbReference>
<organism evidence="1 2">
    <name type="scientific">Lysinibacillus contaminans</name>
    <dbReference type="NCBI Taxonomy" id="1293441"/>
    <lineage>
        <taxon>Bacteria</taxon>
        <taxon>Bacillati</taxon>
        <taxon>Bacillota</taxon>
        <taxon>Bacilli</taxon>
        <taxon>Bacillales</taxon>
        <taxon>Bacillaceae</taxon>
        <taxon>Lysinibacillus</taxon>
    </lineage>
</organism>
<keyword evidence="2" id="KW-1185">Reference proteome</keyword>
<dbReference type="EMBL" id="LGRV01000008">
    <property type="protein sequence ID" value="KOS66302.1"/>
    <property type="molecule type" value="Genomic_DNA"/>
</dbReference>
<comment type="caution">
    <text evidence="1">The sequence shown here is derived from an EMBL/GenBank/DDBJ whole genome shotgun (WGS) entry which is preliminary data.</text>
</comment>
<reference evidence="2" key="1">
    <citation type="submission" date="2015-07" db="EMBL/GenBank/DDBJ databases">
        <title>Fjat-14205 dsm 2895.</title>
        <authorList>
            <person name="Liu B."/>
            <person name="Wang J."/>
            <person name="Zhu Y."/>
            <person name="Liu G."/>
            <person name="Chen Q."/>
            <person name="Chen Z."/>
            <person name="Lan J."/>
            <person name="Che J."/>
            <person name="Ge C."/>
            <person name="Shi H."/>
            <person name="Pan Z."/>
            <person name="Liu X."/>
        </authorList>
    </citation>
    <scope>NUCLEOTIDE SEQUENCE [LARGE SCALE GENOMIC DNA]</scope>
    <source>
        <strain evidence="2">DSM 25560</strain>
    </source>
</reference>
<accession>A0ABR5JVZ1</accession>
<gene>
    <name evidence="1" type="ORF">AEA09_19005</name>
</gene>
<protein>
    <submittedName>
        <fullName evidence="1">Uncharacterized protein</fullName>
    </submittedName>
</protein>
<name>A0ABR5JVZ1_9BACI</name>
<evidence type="ECO:0000313" key="1">
    <source>
        <dbReference type="EMBL" id="KOS66302.1"/>
    </source>
</evidence>
<evidence type="ECO:0000313" key="2">
    <source>
        <dbReference type="Proteomes" id="UP000050668"/>
    </source>
</evidence>
<sequence>MDNWGKVIKRINLDTNEKENIIKYILGRYRDFPFDKAPQYEYKFYPLSILCDLPNESHPPVNNTGGWVYTLKDLKESKDVVYTVKKSRQ</sequence>
<proteinExistence type="predicted"/>